<proteinExistence type="predicted"/>
<keyword evidence="1" id="KW-1133">Transmembrane helix</keyword>
<dbReference type="Proteomes" id="UP000018895">
    <property type="component" value="Unassembled WGS sequence"/>
</dbReference>
<evidence type="ECO:0000313" key="3">
    <source>
        <dbReference type="Proteomes" id="UP000018895"/>
    </source>
</evidence>
<name>W4QJ43_9BACI</name>
<reference evidence="2" key="1">
    <citation type="journal article" date="2014" name="Genome Announc.">
        <title>Draft Genome Sequences of Three Alkaliphilic Bacillus Strains, Bacillus wakoensis JCM 9140T, Bacillus akibai JCM 9157T, and Bacillus hemicellulosilyticus JCM 9152T.</title>
        <authorList>
            <person name="Yuki M."/>
            <person name="Oshima K."/>
            <person name="Suda W."/>
            <person name="Oshida Y."/>
            <person name="Kitamura K."/>
            <person name="Iida T."/>
            <person name="Hattori M."/>
            <person name="Ohkuma M."/>
        </authorList>
    </citation>
    <scope>NUCLEOTIDE SEQUENCE [LARGE SCALE GENOMIC DNA]</scope>
    <source>
        <strain evidence="2">JCM 9152</strain>
    </source>
</reference>
<keyword evidence="1" id="KW-0812">Transmembrane</keyword>
<evidence type="ECO:0000313" key="2">
    <source>
        <dbReference type="EMBL" id="GAE31907.1"/>
    </source>
</evidence>
<dbReference type="RefSeq" id="WP_156315000.1">
    <property type="nucleotide sequence ID" value="NZ_BAUU01000025.1"/>
</dbReference>
<accession>W4QJ43</accession>
<protein>
    <submittedName>
        <fullName evidence="2">Uncharacterized protein</fullName>
    </submittedName>
</protein>
<dbReference type="EMBL" id="BAUU01000025">
    <property type="protein sequence ID" value="GAE31907.1"/>
    <property type="molecule type" value="Genomic_DNA"/>
</dbReference>
<feature type="transmembrane region" description="Helical" evidence="1">
    <location>
        <begin position="36"/>
        <end position="54"/>
    </location>
</feature>
<comment type="caution">
    <text evidence="2">The sequence shown here is derived from an EMBL/GenBank/DDBJ whole genome shotgun (WGS) entry which is preliminary data.</text>
</comment>
<dbReference type="AlphaFoldDB" id="W4QJ43"/>
<gene>
    <name evidence="2" type="ORF">JCM9152_3403</name>
</gene>
<sequence>MSETVACFELHTSGFLVSSEQRVKPLPVKSTVLKKLIYAFSVVSLVTALYHISFTNK</sequence>
<keyword evidence="1" id="KW-0472">Membrane</keyword>
<organism evidence="2 3">
    <name type="scientific">Halalkalibacter hemicellulosilyticusJCM 9152</name>
    <dbReference type="NCBI Taxonomy" id="1236971"/>
    <lineage>
        <taxon>Bacteria</taxon>
        <taxon>Bacillati</taxon>
        <taxon>Bacillota</taxon>
        <taxon>Bacilli</taxon>
        <taxon>Bacillales</taxon>
        <taxon>Bacillaceae</taxon>
        <taxon>Halalkalibacter</taxon>
    </lineage>
</organism>
<keyword evidence="3" id="KW-1185">Reference proteome</keyword>
<evidence type="ECO:0000256" key="1">
    <source>
        <dbReference type="SAM" id="Phobius"/>
    </source>
</evidence>